<keyword evidence="3" id="KW-0963">Cytoplasm</keyword>
<evidence type="ECO:0000256" key="2">
    <source>
        <dbReference type="ARBA" id="ARBA00004496"/>
    </source>
</evidence>
<feature type="domain" description="PSMD12/CSN4-like N-terminal" evidence="6">
    <location>
        <begin position="126"/>
        <end position="207"/>
    </location>
</feature>
<gene>
    <name evidence="7" type="ORF">Fcan01_18226</name>
</gene>
<keyword evidence="8" id="KW-1185">Reference proteome</keyword>
<proteinExistence type="predicted"/>
<comment type="caution">
    <text evidence="7">The sequence shown here is derived from an EMBL/GenBank/DDBJ whole genome shotgun (WGS) entry which is preliminary data.</text>
</comment>
<evidence type="ECO:0000313" key="7">
    <source>
        <dbReference type="EMBL" id="OXA47110.1"/>
    </source>
</evidence>
<keyword evidence="5" id="KW-0812">Transmembrane</keyword>
<dbReference type="Proteomes" id="UP000198287">
    <property type="component" value="Unassembled WGS sequence"/>
</dbReference>
<dbReference type="InterPro" id="IPR040134">
    <property type="entry name" value="PSMD12/CSN4"/>
</dbReference>
<organism evidence="7 8">
    <name type="scientific">Folsomia candida</name>
    <name type="common">Springtail</name>
    <dbReference type="NCBI Taxonomy" id="158441"/>
    <lineage>
        <taxon>Eukaryota</taxon>
        <taxon>Metazoa</taxon>
        <taxon>Ecdysozoa</taxon>
        <taxon>Arthropoda</taxon>
        <taxon>Hexapoda</taxon>
        <taxon>Collembola</taxon>
        <taxon>Entomobryomorpha</taxon>
        <taxon>Isotomoidea</taxon>
        <taxon>Isotomidae</taxon>
        <taxon>Proisotominae</taxon>
        <taxon>Folsomia</taxon>
    </lineage>
</organism>
<sequence>MAMSLSAGGVRQQLAGVALTSTGSHRDQSDKYRAILDGILQAGSTQSELIDNLKALVDHMVLENVSLVVSRIVLTEVATALTKLSDEVSKDVAHYTLEKVQPRVISFEEQVSAIRKHLSQIYENQQYSVDYKLETYLKIARLYLEDDDAVQAEAYINRASLLQNESKNEELQVMYKVCYARVLDYRRKFIEAAQRYNELSYRALIAEEERVTALKNALICTILASAGQQRSRMLGTLFKDERCQNLPAFNILEKMYLERVIKKSELKEFEEMLQPHQKAITADGRHNALQILCLVKIRSFLWGQHQHFFGSNPLLLFYDANVPLFPVFKASRADEFNERLNLIRFPMWIFFLCKVTELSLKVYHEWALIHPDRRVGLDVRIYQTIDVAAATVYFLVLFVYAKRLAQGRGEGSDNYYKASEVDDADLSLQRRKAKLLPQ</sequence>
<dbReference type="PANTHER" id="PTHR10855:SF2">
    <property type="entry name" value="COP9 SIGNALOSOME COMPLEX SUBUNIT 4"/>
    <property type="match status" value="1"/>
</dbReference>
<comment type="subcellular location">
    <subcellularLocation>
        <location evidence="2">Cytoplasm</location>
    </subcellularLocation>
    <subcellularLocation>
        <location evidence="1">Nucleus</location>
    </subcellularLocation>
</comment>
<accession>A0A226DPV3</accession>
<evidence type="ECO:0000313" key="8">
    <source>
        <dbReference type="Proteomes" id="UP000198287"/>
    </source>
</evidence>
<dbReference type="AlphaFoldDB" id="A0A226DPV3"/>
<evidence type="ECO:0000256" key="4">
    <source>
        <dbReference type="ARBA" id="ARBA00023242"/>
    </source>
</evidence>
<evidence type="ECO:0000256" key="3">
    <source>
        <dbReference type="ARBA" id="ARBA00022490"/>
    </source>
</evidence>
<dbReference type="Pfam" id="PF22241">
    <property type="entry name" value="PSMD12-CSN4_N"/>
    <property type="match status" value="1"/>
</dbReference>
<keyword evidence="5" id="KW-1133">Transmembrane helix</keyword>
<evidence type="ECO:0000256" key="5">
    <source>
        <dbReference type="SAM" id="Phobius"/>
    </source>
</evidence>
<dbReference type="STRING" id="158441.A0A226DPV3"/>
<evidence type="ECO:0000259" key="6">
    <source>
        <dbReference type="Pfam" id="PF22241"/>
    </source>
</evidence>
<evidence type="ECO:0000256" key="1">
    <source>
        <dbReference type="ARBA" id="ARBA00004123"/>
    </source>
</evidence>
<dbReference type="InterPro" id="IPR054559">
    <property type="entry name" value="PSMD12-CSN4-like_N"/>
</dbReference>
<dbReference type="EMBL" id="LNIX01000014">
    <property type="protein sequence ID" value="OXA47110.1"/>
    <property type="molecule type" value="Genomic_DNA"/>
</dbReference>
<keyword evidence="4" id="KW-0539">Nucleus</keyword>
<name>A0A226DPV3_FOLCA</name>
<reference evidence="7 8" key="1">
    <citation type="submission" date="2015-12" db="EMBL/GenBank/DDBJ databases">
        <title>The genome of Folsomia candida.</title>
        <authorList>
            <person name="Faddeeva A."/>
            <person name="Derks M.F."/>
            <person name="Anvar Y."/>
            <person name="Smit S."/>
            <person name="Van Straalen N."/>
            <person name="Roelofs D."/>
        </authorList>
    </citation>
    <scope>NUCLEOTIDE SEQUENCE [LARGE SCALE GENOMIC DNA]</scope>
    <source>
        <strain evidence="7 8">VU population</strain>
        <tissue evidence="7">Whole body</tissue>
    </source>
</reference>
<keyword evidence="5" id="KW-0472">Membrane</keyword>
<protein>
    <submittedName>
        <fullName evidence="7">COP9 signalosome complex subunit 4</fullName>
    </submittedName>
</protein>
<dbReference type="OrthoDB" id="295656at2759"/>
<dbReference type="GO" id="GO:0005829">
    <property type="term" value="C:cytosol"/>
    <property type="evidence" value="ECO:0007669"/>
    <property type="project" value="TreeGrafter"/>
</dbReference>
<dbReference type="GO" id="GO:0008180">
    <property type="term" value="C:COP9 signalosome"/>
    <property type="evidence" value="ECO:0007669"/>
    <property type="project" value="TreeGrafter"/>
</dbReference>
<feature type="transmembrane region" description="Helical" evidence="5">
    <location>
        <begin position="381"/>
        <end position="401"/>
    </location>
</feature>
<dbReference type="PANTHER" id="PTHR10855">
    <property type="entry name" value="26S PROTEASOME NON-ATPASE REGULATORY SUBUNIT 12/COP9 SIGNALOSOME COMPLEX SUBUNIT 4"/>
    <property type="match status" value="1"/>
</dbReference>